<evidence type="ECO:0008006" key="4">
    <source>
        <dbReference type="Google" id="ProtNLM"/>
    </source>
</evidence>
<name>A0A316YSL8_9BASI</name>
<feature type="compositionally biased region" description="Polar residues" evidence="1">
    <location>
        <begin position="13"/>
        <end position="22"/>
    </location>
</feature>
<dbReference type="EMBL" id="KZ819635">
    <property type="protein sequence ID" value="PWN91824.1"/>
    <property type="molecule type" value="Genomic_DNA"/>
</dbReference>
<reference evidence="2 3" key="1">
    <citation type="journal article" date="2018" name="Mol. Biol. Evol.">
        <title>Broad Genomic Sampling Reveals a Smut Pathogenic Ancestry of the Fungal Clade Ustilaginomycotina.</title>
        <authorList>
            <person name="Kijpornyongpan T."/>
            <person name="Mondo S.J."/>
            <person name="Barry K."/>
            <person name="Sandor L."/>
            <person name="Lee J."/>
            <person name="Lipzen A."/>
            <person name="Pangilinan J."/>
            <person name="LaButti K."/>
            <person name="Hainaut M."/>
            <person name="Henrissat B."/>
            <person name="Grigoriev I.V."/>
            <person name="Spatafora J.W."/>
            <person name="Aime M.C."/>
        </authorList>
    </citation>
    <scope>NUCLEOTIDE SEQUENCE [LARGE SCALE GENOMIC DNA]</scope>
    <source>
        <strain evidence="2 3">MCA 4198</strain>
    </source>
</reference>
<evidence type="ECO:0000313" key="3">
    <source>
        <dbReference type="Proteomes" id="UP000245768"/>
    </source>
</evidence>
<feature type="region of interest" description="Disordered" evidence="1">
    <location>
        <begin position="1"/>
        <end position="558"/>
    </location>
</feature>
<feature type="compositionally biased region" description="Polar residues" evidence="1">
    <location>
        <begin position="30"/>
        <end position="53"/>
    </location>
</feature>
<gene>
    <name evidence="2" type="ORF">FA10DRAFT_265663</name>
</gene>
<organism evidence="2 3">
    <name type="scientific">Acaromyces ingoldii</name>
    <dbReference type="NCBI Taxonomy" id="215250"/>
    <lineage>
        <taxon>Eukaryota</taxon>
        <taxon>Fungi</taxon>
        <taxon>Dikarya</taxon>
        <taxon>Basidiomycota</taxon>
        <taxon>Ustilaginomycotina</taxon>
        <taxon>Exobasidiomycetes</taxon>
        <taxon>Exobasidiales</taxon>
        <taxon>Cryptobasidiaceae</taxon>
        <taxon>Acaromyces</taxon>
    </lineage>
</organism>
<protein>
    <recommendedName>
        <fullName evidence="4">Altered inheritance of mitochondria protein 21</fullName>
    </recommendedName>
</protein>
<dbReference type="RefSeq" id="XP_025379022.1">
    <property type="nucleotide sequence ID" value="XM_025521150.1"/>
</dbReference>
<dbReference type="InParanoid" id="A0A316YSL8"/>
<feature type="compositionally biased region" description="Polar residues" evidence="1">
    <location>
        <begin position="235"/>
        <end position="272"/>
    </location>
</feature>
<feature type="compositionally biased region" description="Low complexity" evidence="1">
    <location>
        <begin position="503"/>
        <end position="512"/>
    </location>
</feature>
<accession>A0A316YSL8</accession>
<feature type="compositionally biased region" description="Basic and acidic residues" evidence="1">
    <location>
        <begin position="473"/>
        <end position="489"/>
    </location>
</feature>
<evidence type="ECO:0000256" key="1">
    <source>
        <dbReference type="SAM" id="MobiDB-lite"/>
    </source>
</evidence>
<feature type="compositionally biased region" description="Gly residues" evidence="1">
    <location>
        <begin position="142"/>
        <end position="153"/>
    </location>
</feature>
<feature type="compositionally biased region" description="Low complexity" evidence="1">
    <location>
        <begin position="458"/>
        <end position="472"/>
    </location>
</feature>
<feature type="compositionally biased region" description="Polar residues" evidence="1">
    <location>
        <begin position="158"/>
        <end position="174"/>
    </location>
</feature>
<dbReference type="Proteomes" id="UP000245768">
    <property type="component" value="Unassembled WGS sequence"/>
</dbReference>
<sequence>MSDKSDSPRRPTNMPSGASSLSERIAALQRKSSASGGQHPRSTSDSSSRGANLSPSGSPSRSFSGSGGVNSQGVRDRITRFQTQAQTAGEKPLLPRSAFGQGAGADGSSNRVLKPYPGANAAGSGSGAWGEGVLRPQLTGGTWVGGGNQGGWSDGIRPQNTGGTHGLSQFRTRGSPSPSPSLPRTPGAGKDAFLELDEPSSPTAFVPRPDHLRRGSSFSEAQMAAASAGLRRPTRNGSSTVGDGTTSEAGASSVTDSDVANLTDVTSTSSSLPKLPDAPQIELDGGAAPAAPQDPTVPKLPSPPSDTPVSPAKSAGRQSLSSDVEIGVSGASPAKMAALRRSLSGTGPEEQGGEGSGVAEEVEGRVPTPMGVDEVAAARADDPAEGIGRLALDPGSGPGDDESDDGHRGPLSTVQPSLTATDLPSRAQVERTSSGRVDAQDPQAHEVMGPGLLVPQDAVASADAKTHAAAAASEKKKDHEQEQEPESKGNDTTAANGENGHLSSPSSKGAAAKAREAIATGRSKSIRRPPPGRMMSAAEMDASDDEYEPGWASVISRS</sequence>
<evidence type="ECO:0000313" key="2">
    <source>
        <dbReference type="EMBL" id="PWN91824.1"/>
    </source>
</evidence>
<proteinExistence type="predicted"/>
<dbReference type="AlphaFoldDB" id="A0A316YSL8"/>
<dbReference type="OrthoDB" id="3366780at2759"/>
<feature type="compositionally biased region" description="Low complexity" evidence="1">
    <location>
        <begin position="54"/>
        <end position="64"/>
    </location>
</feature>
<keyword evidence="3" id="KW-1185">Reference proteome</keyword>
<feature type="compositionally biased region" description="Polar residues" evidence="1">
    <location>
        <begin position="412"/>
        <end position="422"/>
    </location>
</feature>
<dbReference type="GeneID" id="37043066"/>